<reference evidence="1 2" key="1">
    <citation type="journal article" date="2020" name="Elife">
        <title>Loss of centromere function drives karyotype evolution in closely related Malassezia species.</title>
        <authorList>
            <person name="Sankaranarayanan S.R."/>
            <person name="Ianiri G."/>
            <person name="Coelho M.A."/>
            <person name="Reza M.H."/>
            <person name="Thimmappa B.C."/>
            <person name="Ganguly P."/>
            <person name="Vadnala R.N."/>
            <person name="Sun S."/>
            <person name="Siddharthan R."/>
            <person name="Tellgren-Roth C."/>
            <person name="Dawson T.L."/>
            <person name="Heitman J."/>
            <person name="Sanyal K."/>
        </authorList>
    </citation>
    <scope>NUCLEOTIDE SEQUENCE [LARGE SCALE GENOMIC DNA]</scope>
    <source>
        <strain evidence="1">CBS14141</strain>
    </source>
</reference>
<dbReference type="EMBL" id="CP046234">
    <property type="protein sequence ID" value="WFD47033.1"/>
    <property type="molecule type" value="Genomic_DNA"/>
</dbReference>
<gene>
    <name evidence="1" type="ORF">GLX27_001679</name>
</gene>
<evidence type="ECO:0000313" key="2">
    <source>
        <dbReference type="Proteomes" id="UP000818624"/>
    </source>
</evidence>
<accession>A0ABY8ENA5</accession>
<proteinExistence type="predicted"/>
<evidence type="ECO:0008006" key="3">
    <source>
        <dbReference type="Google" id="ProtNLM"/>
    </source>
</evidence>
<name>A0ABY8ENA5_MALFU</name>
<evidence type="ECO:0000313" key="1">
    <source>
        <dbReference type="EMBL" id="WFD47033.1"/>
    </source>
</evidence>
<organism evidence="1 2">
    <name type="scientific">Malassezia furfur</name>
    <name type="common">Pityriasis versicolor infection agent</name>
    <name type="synonym">Pityrosporum furfur</name>
    <dbReference type="NCBI Taxonomy" id="55194"/>
    <lineage>
        <taxon>Eukaryota</taxon>
        <taxon>Fungi</taxon>
        <taxon>Dikarya</taxon>
        <taxon>Basidiomycota</taxon>
        <taxon>Ustilaginomycotina</taxon>
        <taxon>Malasseziomycetes</taxon>
        <taxon>Malasseziales</taxon>
        <taxon>Malasseziaceae</taxon>
        <taxon>Malassezia</taxon>
    </lineage>
</organism>
<keyword evidence="2" id="KW-1185">Reference proteome</keyword>
<sequence>MQRVGVGVVLLDLEALAVLVGGLARHGLAQRLDLVLQLARVSLRMRVYGLRGPRVMRRVRQVDGRGGAVGDVQGIGDARDEARDEEVCADRRARPPLVVYVHVGRRARVCVRPRKRERVV</sequence>
<protein>
    <recommendedName>
        <fullName evidence="3">Secreted protein</fullName>
    </recommendedName>
</protein>
<dbReference type="Proteomes" id="UP000818624">
    <property type="component" value="Chromosome 1"/>
</dbReference>